<dbReference type="PROSITE" id="PS51257">
    <property type="entry name" value="PROKAR_LIPOPROTEIN"/>
    <property type="match status" value="1"/>
</dbReference>
<protein>
    <submittedName>
        <fullName evidence="4">HlyD family efflux transporter periplasmic adaptor subunit</fullName>
    </submittedName>
</protein>
<evidence type="ECO:0000256" key="1">
    <source>
        <dbReference type="ARBA" id="ARBA00004196"/>
    </source>
</evidence>
<gene>
    <name evidence="4" type="ORF">N8I74_18675</name>
</gene>
<sequence>MMRCLLLLPLLLAACTEHTPPGYPGYVEGEYVAIAAPQAGRLTHLAVRRGQQVAAKAALFTLENDQADAVRRQHQQQLAAAQAQLQDMQSGKRPQEIEVLQARQVAAEAEARRAAQQRERDAIRLRAGAIAQAQFDQSHATAIAAAAEVRRLQRELTVARLPGRSAQLRAQAAQVEAARAALSQADWVLRQTAQRAPAAALVSDTLYREGEWVPAGSPVVRLLPPANVKVRFFVPQAALAQLAPGRALAVRCDGCGVPVAAWVDYVSPQAEYTPPVIYSNDARHKLVFLVEARLPPQTARLRPGQPVTVGLR</sequence>
<organism evidence="4 5">
    <name type="scientific">Chitiniphilus purpureus</name>
    <dbReference type="NCBI Taxonomy" id="2981137"/>
    <lineage>
        <taxon>Bacteria</taxon>
        <taxon>Pseudomonadati</taxon>
        <taxon>Pseudomonadota</taxon>
        <taxon>Betaproteobacteria</taxon>
        <taxon>Neisseriales</taxon>
        <taxon>Chitinibacteraceae</taxon>
        <taxon>Chitiniphilus</taxon>
    </lineage>
</organism>
<dbReference type="SUPFAM" id="SSF111369">
    <property type="entry name" value="HlyD-like secretion proteins"/>
    <property type="match status" value="1"/>
</dbReference>
<evidence type="ECO:0000313" key="5">
    <source>
        <dbReference type="Proteomes" id="UP001061302"/>
    </source>
</evidence>
<evidence type="ECO:0000256" key="2">
    <source>
        <dbReference type="ARBA" id="ARBA00023054"/>
    </source>
</evidence>
<keyword evidence="5" id="KW-1185">Reference proteome</keyword>
<name>A0ABY6DLT4_9NEIS</name>
<reference evidence="4" key="1">
    <citation type="submission" date="2022-10" db="EMBL/GenBank/DDBJ databases">
        <title>Chitiniphilus purpureus sp. nov., a novel chitin-degrading bacterium isolated from crawfish pond sediment.</title>
        <authorList>
            <person name="Li K."/>
        </authorList>
    </citation>
    <scope>NUCLEOTIDE SEQUENCE</scope>
    <source>
        <strain evidence="4">CD1</strain>
    </source>
</reference>
<dbReference type="InterPro" id="IPR050465">
    <property type="entry name" value="UPF0194_transport"/>
</dbReference>
<dbReference type="EMBL" id="CP106753">
    <property type="protein sequence ID" value="UXY15314.1"/>
    <property type="molecule type" value="Genomic_DNA"/>
</dbReference>
<dbReference type="Proteomes" id="UP001061302">
    <property type="component" value="Chromosome"/>
</dbReference>
<accession>A0ABY6DLT4</accession>
<comment type="subcellular location">
    <subcellularLocation>
        <location evidence="1">Cell envelope</location>
    </subcellularLocation>
</comment>
<dbReference type="PANTHER" id="PTHR32347:SF23">
    <property type="entry name" value="BLL5650 PROTEIN"/>
    <property type="match status" value="1"/>
</dbReference>
<proteinExistence type="predicted"/>
<evidence type="ECO:0000313" key="4">
    <source>
        <dbReference type="EMBL" id="UXY15314.1"/>
    </source>
</evidence>
<dbReference type="PANTHER" id="PTHR32347">
    <property type="entry name" value="EFFLUX SYSTEM COMPONENT YKNX-RELATED"/>
    <property type="match status" value="1"/>
</dbReference>
<dbReference type="RefSeq" id="WP_263124720.1">
    <property type="nucleotide sequence ID" value="NZ_CP106753.1"/>
</dbReference>
<feature type="coiled-coil region" evidence="3">
    <location>
        <begin position="64"/>
        <end position="126"/>
    </location>
</feature>
<evidence type="ECO:0000256" key="3">
    <source>
        <dbReference type="SAM" id="Coils"/>
    </source>
</evidence>
<dbReference type="Gene3D" id="2.40.30.170">
    <property type="match status" value="1"/>
</dbReference>
<keyword evidence="2 3" id="KW-0175">Coiled coil</keyword>